<comment type="caution">
    <text evidence="1">The sequence shown here is derived from an EMBL/GenBank/DDBJ whole genome shotgun (WGS) entry which is preliminary data.</text>
</comment>
<gene>
    <name evidence="1" type="ORF">HMPREF1418_00426</name>
</gene>
<reference evidence="1 2" key="1">
    <citation type="submission" date="2012-11" db="EMBL/GenBank/DDBJ databases">
        <authorList>
            <person name="Weinstock G."/>
            <person name="Sodergren E."/>
            <person name="Lobos E.A."/>
            <person name="Fulton L."/>
            <person name="Fulton R."/>
            <person name="Courtney L."/>
            <person name="Fronick C."/>
            <person name="O'Laughlin M."/>
            <person name="Godfrey J."/>
            <person name="Wilson R.M."/>
            <person name="Miner T."/>
            <person name="Farmer C."/>
            <person name="Delehaunty K."/>
            <person name="Cordes M."/>
            <person name="Minx P."/>
            <person name="Tomlinson C."/>
            <person name="Chen J."/>
            <person name="Wollam A."/>
            <person name="Pepin K.H."/>
            <person name="Bhonagiri V."/>
            <person name="Zhang X."/>
            <person name="Suruliraj S."/>
            <person name="Antonio M."/>
            <person name="Secka O."/>
            <person name="Thomas J."/>
            <person name="Warren W."/>
            <person name="Mitreva M."/>
            <person name="Mardis E.R."/>
            <person name="Wilson R.K."/>
        </authorList>
    </citation>
    <scope>NUCLEOTIDE SEQUENCE [LARGE SCALE GENOMIC DNA]</scope>
    <source>
        <strain evidence="1 2">GAM260BSi</strain>
    </source>
</reference>
<evidence type="ECO:0000313" key="2">
    <source>
        <dbReference type="Proteomes" id="UP000012023"/>
    </source>
</evidence>
<proteinExistence type="predicted"/>
<dbReference type="AlphaFoldDB" id="M3R0I3"/>
<dbReference type="PATRIC" id="fig|1159046.3.peg.399"/>
<accession>M3R0I3</accession>
<dbReference type="EMBL" id="APDV01000021">
    <property type="protein sequence ID" value="EMH24952.1"/>
    <property type="molecule type" value="Genomic_DNA"/>
</dbReference>
<name>M3R0I3_HELPX</name>
<organism evidence="1 2">
    <name type="scientific">Helicobacter pylori GAM260BSi</name>
    <dbReference type="NCBI Taxonomy" id="1159046"/>
    <lineage>
        <taxon>Bacteria</taxon>
        <taxon>Pseudomonadati</taxon>
        <taxon>Campylobacterota</taxon>
        <taxon>Epsilonproteobacteria</taxon>
        <taxon>Campylobacterales</taxon>
        <taxon>Helicobacteraceae</taxon>
        <taxon>Helicobacter</taxon>
    </lineage>
</organism>
<dbReference type="HOGENOM" id="CLU_218716_0_0_7"/>
<dbReference type="Proteomes" id="UP000012023">
    <property type="component" value="Unassembled WGS sequence"/>
</dbReference>
<protein>
    <submittedName>
        <fullName evidence="1">Uncharacterized protein</fullName>
    </submittedName>
</protein>
<evidence type="ECO:0000313" key="1">
    <source>
        <dbReference type="EMBL" id="EMH24952.1"/>
    </source>
</evidence>
<sequence length="42" mass="5008">MKKTLFLAHYKRRLTKIKLFNGTSLFQSPHKGLIEKVLKVFF</sequence>